<accession>A0ABS4QKE4</accession>
<gene>
    <name evidence="1" type="ORF">BJ987_005061</name>
</gene>
<name>A0ABS4QKE4_9NOCA</name>
<evidence type="ECO:0000313" key="2">
    <source>
        <dbReference type="Proteomes" id="UP001519325"/>
    </source>
</evidence>
<comment type="caution">
    <text evidence="1">The sequence shown here is derived from an EMBL/GenBank/DDBJ whole genome shotgun (WGS) entry which is preliminary data.</text>
</comment>
<dbReference type="EMBL" id="JAGGMR010000001">
    <property type="protein sequence ID" value="MBP2192160.1"/>
    <property type="molecule type" value="Genomic_DNA"/>
</dbReference>
<protein>
    <submittedName>
        <fullName evidence="1">Uncharacterized protein</fullName>
    </submittedName>
</protein>
<reference evidence="1 2" key="1">
    <citation type="submission" date="2021-03" db="EMBL/GenBank/DDBJ databases">
        <title>Sequencing the genomes of 1000 actinobacteria strains.</title>
        <authorList>
            <person name="Klenk H.-P."/>
        </authorList>
    </citation>
    <scope>NUCLEOTIDE SEQUENCE [LARGE SCALE GENOMIC DNA]</scope>
    <source>
        <strain evidence="1 2">DSM 45516</strain>
    </source>
</reference>
<organism evidence="1 2">
    <name type="scientific">Nocardia goodfellowii</name>
    <dbReference type="NCBI Taxonomy" id="882446"/>
    <lineage>
        <taxon>Bacteria</taxon>
        <taxon>Bacillati</taxon>
        <taxon>Actinomycetota</taxon>
        <taxon>Actinomycetes</taxon>
        <taxon>Mycobacteriales</taxon>
        <taxon>Nocardiaceae</taxon>
        <taxon>Nocardia</taxon>
    </lineage>
</organism>
<sequence>MWSISAPAMRHHADFVRRPGGERPKSVNALCSAPGLHDTFLDTVWQPIQDVWAAERELENGTILDVRTAAQTGF</sequence>
<keyword evidence="2" id="KW-1185">Reference proteome</keyword>
<dbReference type="Proteomes" id="UP001519325">
    <property type="component" value="Unassembled WGS sequence"/>
</dbReference>
<evidence type="ECO:0000313" key="1">
    <source>
        <dbReference type="EMBL" id="MBP2192160.1"/>
    </source>
</evidence>
<dbReference type="RefSeq" id="WP_209894813.1">
    <property type="nucleotide sequence ID" value="NZ_JAGGMR010000001.1"/>
</dbReference>
<proteinExistence type="predicted"/>